<keyword evidence="1" id="KW-0966">Cell projection</keyword>
<sequence length="150" mass="15566">MASASVSELIMFIAAVSVAAAVSGALVTTVGGISGSLDERGTDVAADIATDVEVISDPASGAVYDSGNGQVRLLVKNTGRRTIETGGTVIEVLLDGRYVPPSEYSIDVIGGESWHEGDVVRIAVNESLSSGDHRVTVIVESERETLRFTT</sequence>
<dbReference type="Pfam" id="PF01917">
    <property type="entry name" value="Flagellin_arch-type"/>
    <property type="match status" value="1"/>
</dbReference>
<dbReference type="Proteomes" id="UP001597139">
    <property type="component" value="Unassembled WGS sequence"/>
</dbReference>
<evidence type="ECO:0000313" key="1">
    <source>
        <dbReference type="EMBL" id="MFD1568424.1"/>
    </source>
</evidence>
<protein>
    <submittedName>
        <fullName evidence="1">Flagellar protein G</fullName>
    </submittedName>
</protein>
<proteinExistence type="predicted"/>
<dbReference type="PANTHER" id="PTHR42200">
    <property type="entry name" value="ARCHAEAL FLAGELLA-RELATED PROTEIN F-RELATED"/>
    <property type="match status" value="1"/>
</dbReference>
<evidence type="ECO:0000313" key="2">
    <source>
        <dbReference type="Proteomes" id="UP001597139"/>
    </source>
</evidence>
<gene>
    <name evidence="1" type="ORF">ACFSAU_13075</name>
</gene>
<dbReference type="AlphaFoldDB" id="A0ABD6BTJ7"/>
<dbReference type="EMBL" id="JBHUCZ010000012">
    <property type="protein sequence ID" value="MFD1568424.1"/>
    <property type="molecule type" value="Genomic_DNA"/>
</dbReference>
<keyword evidence="1" id="KW-0282">Flagellum</keyword>
<name>A0ABD6BTJ7_9EURY</name>
<dbReference type="PANTHER" id="PTHR42200:SF2">
    <property type="entry name" value="ARCHAEAL FLAGELLA-RELATED PROTEIN F"/>
    <property type="match status" value="1"/>
</dbReference>
<accession>A0ABD6BTJ7</accession>
<keyword evidence="2" id="KW-1185">Reference proteome</keyword>
<dbReference type="InterPro" id="IPR002774">
    <property type="entry name" value="Flagellin_arc-type"/>
</dbReference>
<dbReference type="RefSeq" id="WP_267648170.1">
    <property type="nucleotide sequence ID" value="NZ_JANHGR010000003.1"/>
</dbReference>
<organism evidence="1 2">
    <name type="scientific">Halolamina litorea</name>
    <dbReference type="NCBI Taxonomy" id="1515593"/>
    <lineage>
        <taxon>Archaea</taxon>
        <taxon>Methanobacteriati</taxon>
        <taxon>Methanobacteriota</taxon>
        <taxon>Stenosarchaea group</taxon>
        <taxon>Halobacteria</taxon>
        <taxon>Halobacteriales</taxon>
        <taxon>Haloferacaceae</taxon>
    </lineage>
</organism>
<reference evidence="1 2" key="1">
    <citation type="journal article" date="2019" name="Int. J. Syst. Evol. Microbiol.">
        <title>The Global Catalogue of Microorganisms (GCM) 10K type strain sequencing project: providing services to taxonomists for standard genome sequencing and annotation.</title>
        <authorList>
            <consortium name="The Broad Institute Genomics Platform"/>
            <consortium name="The Broad Institute Genome Sequencing Center for Infectious Disease"/>
            <person name="Wu L."/>
            <person name="Ma J."/>
        </authorList>
    </citation>
    <scope>NUCLEOTIDE SEQUENCE [LARGE SCALE GENOMIC DNA]</scope>
    <source>
        <strain evidence="1 2">CGMCC 1.12859</strain>
    </source>
</reference>
<keyword evidence="1" id="KW-0969">Cilium</keyword>
<comment type="caution">
    <text evidence="1">The sequence shown here is derived from an EMBL/GenBank/DDBJ whole genome shotgun (WGS) entry which is preliminary data.</text>
</comment>